<dbReference type="GO" id="GO:0004862">
    <property type="term" value="F:cAMP-dependent protein kinase inhibitor activity"/>
    <property type="evidence" value="ECO:0007669"/>
    <property type="project" value="InterPro"/>
</dbReference>
<feature type="non-terminal residue" evidence="5">
    <location>
        <position position="1"/>
    </location>
</feature>
<evidence type="ECO:0000313" key="5">
    <source>
        <dbReference type="EMBL" id="JAI52897.1"/>
    </source>
</evidence>
<reference evidence="5" key="1">
    <citation type="journal article" date="2016" name="PLoS Negl. Trop. Dis.">
        <title>A Deep Insight into the Sialome of Rhodnius neglectus, a Vector of Chagas Disease.</title>
        <authorList>
            <person name="Santiago P.B."/>
            <person name="Assumpcao T.C."/>
            <person name="Araujo C.N."/>
            <person name="Bastos I.M."/>
            <person name="Neves D."/>
            <person name="Silva I.G."/>
            <person name="Charneau S."/>
            <person name="Queiroz R.M."/>
            <person name="Raiol T."/>
            <person name="Oliveira J.V."/>
            <person name="Sousa M.V."/>
            <person name="Calvo E."/>
            <person name="Ribeiro J.M."/>
            <person name="Santana J.M."/>
        </authorList>
    </citation>
    <scope>NUCLEOTIDE SEQUENCE</scope>
    <source>
        <tissue evidence="5">Salivary glands</tissue>
    </source>
</reference>
<dbReference type="InterPro" id="IPR004171">
    <property type="entry name" value="cAMP_dep_PKI"/>
</dbReference>
<feature type="compositionally biased region" description="Basic and acidic residues" evidence="4">
    <location>
        <begin position="63"/>
        <end position="73"/>
    </location>
</feature>
<proteinExistence type="evidence at transcript level"/>
<accession>A0A0P4VP26</accession>
<sequence length="95" mass="10506">RIPRLTRKKVLKMLKLMSTSDEDGSDAVKDFLTTGRVGRRNALPDILSDHALTNTADLPDKLMKLTTNDHPEGSNHGQNEQPIAEEKSGENKIPS</sequence>
<dbReference type="EMBL" id="GDKW01003698">
    <property type="protein sequence ID" value="JAI52897.1"/>
    <property type="molecule type" value="mRNA"/>
</dbReference>
<evidence type="ECO:0000256" key="3">
    <source>
        <dbReference type="ARBA" id="ARBA00023013"/>
    </source>
</evidence>
<dbReference type="Pfam" id="PF02827">
    <property type="entry name" value="PKI"/>
    <property type="match status" value="1"/>
</dbReference>
<name>A0A0P4VP26_9HEMI</name>
<keyword evidence="3" id="KW-0649">Protein kinase inhibitor</keyword>
<feature type="compositionally biased region" description="Basic and acidic residues" evidence="4">
    <location>
        <begin position="84"/>
        <end position="95"/>
    </location>
</feature>
<protein>
    <submittedName>
        <fullName evidence="5">Putative camp-dependent protein kinase inhibitor beta</fullName>
    </submittedName>
</protein>
<feature type="region of interest" description="Disordered" evidence="4">
    <location>
        <begin position="63"/>
        <end position="95"/>
    </location>
</feature>
<evidence type="ECO:0000256" key="2">
    <source>
        <dbReference type="ARBA" id="ARBA00006393"/>
    </source>
</evidence>
<dbReference type="PANTHER" id="PTHR15416">
    <property type="entry name" value="CAMP-DEPENDENT PROTEIN KINASE INHIBITOR/PKI"/>
    <property type="match status" value="1"/>
</dbReference>
<comment type="similarity">
    <text evidence="2">Belongs to the PKI family.</text>
</comment>
<organism evidence="5">
    <name type="scientific">Rhodnius neglectus</name>
    <dbReference type="NCBI Taxonomy" id="72488"/>
    <lineage>
        <taxon>Eukaryota</taxon>
        <taxon>Metazoa</taxon>
        <taxon>Ecdysozoa</taxon>
        <taxon>Arthropoda</taxon>
        <taxon>Hexapoda</taxon>
        <taxon>Insecta</taxon>
        <taxon>Pterygota</taxon>
        <taxon>Neoptera</taxon>
        <taxon>Paraneoptera</taxon>
        <taxon>Hemiptera</taxon>
        <taxon>Heteroptera</taxon>
        <taxon>Panheteroptera</taxon>
        <taxon>Cimicomorpha</taxon>
        <taxon>Reduviidae</taxon>
        <taxon>Triatominae</taxon>
        <taxon>Rhodnius</taxon>
    </lineage>
</organism>
<dbReference type="AlphaFoldDB" id="A0A0P4VP26"/>
<evidence type="ECO:0000256" key="4">
    <source>
        <dbReference type="SAM" id="MobiDB-lite"/>
    </source>
</evidence>
<evidence type="ECO:0000256" key="1">
    <source>
        <dbReference type="ARBA" id="ARBA00002844"/>
    </source>
</evidence>
<comment type="function">
    <text evidence="1">Extremely potent competitive inhibitor of cAMP-dependent protein kinase activity, this protein interacts with the catalytic subunit of the enzyme after the cAMP-induced dissociation of its regulatory chains.</text>
</comment>